<organism evidence="2">
    <name type="scientific">marine metagenome</name>
    <dbReference type="NCBI Taxonomy" id="408172"/>
    <lineage>
        <taxon>unclassified sequences</taxon>
        <taxon>metagenomes</taxon>
        <taxon>ecological metagenomes</taxon>
    </lineage>
</organism>
<evidence type="ECO:0000256" key="1">
    <source>
        <dbReference type="SAM" id="MobiDB-lite"/>
    </source>
</evidence>
<proteinExistence type="predicted"/>
<accession>A0A382X4A7</accession>
<sequence>DSEGFDNAVLLPDSTTALSAPLTGDDTAGGA</sequence>
<feature type="non-terminal residue" evidence="2">
    <location>
        <position position="1"/>
    </location>
</feature>
<evidence type="ECO:0000313" key="2">
    <source>
        <dbReference type="EMBL" id="SVD66016.1"/>
    </source>
</evidence>
<dbReference type="AlphaFoldDB" id="A0A382X4A7"/>
<name>A0A382X4A7_9ZZZZ</name>
<dbReference type="EMBL" id="UINC01164918">
    <property type="protein sequence ID" value="SVD66016.1"/>
    <property type="molecule type" value="Genomic_DNA"/>
</dbReference>
<protein>
    <submittedName>
        <fullName evidence="2">Uncharacterized protein</fullName>
    </submittedName>
</protein>
<feature type="region of interest" description="Disordered" evidence="1">
    <location>
        <begin position="1"/>
        <end position="31"/>
    </location>
</feature>
<reference evidence="2" key="1">
    <citation type="submission" date="2018-05" db="EMBL/GenBank/DDBJ databases">
        <authorList>
            <person name="Lanie J.A."/>
            <person name="Ng W.-L."/>
            <person name="Kazmierczak K.M."/>
            <person name="Andrzejewski T.M."/>
            <person name="Davidsen T.M."/>
            <person name="Wayne K.J."/>
            <person name="Tettelin H."/>
            <person name="Glass J.I."/>
            <person name="Rusch D."/>
            <person name="Podicherti R."/>
            <person name="Tsui H.-C.T."/>
            <person name="Winkler M.E."/>
        </authorList>
    </citation>
    <scope>NUCLEOTIDE SEQUENCE</scope>
</reference>
<gene>
    <name evidence="2" type="ORF">METZ01_LOCUS418870</name>
</gene>